<dbReference type="EMBL" id="MN739977">
    <property type="protein sequence ID" value="QHT81112.1"/>
    <property type="molecule type" value="Genomic_DNA"/>
</dbReference>
<dbReference type="AlphaFoldDB" id="A0A6C0HKG7"/>
<accession>A0A6C0HKG7</accession>
<name>A0A6C0HKG7_9ZZZZ</name>
<evidence type="ECO:0000256" key="1">
    <source>
        <dbReference type="SAM" id="Phobius"/>
    </source>
</evidence>
<organism evidence="2">
    <name type="scientific">viral metagenome</name>
    <dbReference type="NCBI Taxonomy" id="1070528"/>
    <lineage>
        <taxon>unclassified sequences</taxon>
        <taxon>metagenomes</taxon>
        <taxon>organismal metagenomes</taxon>
    </lineage>
</organism>
<evidence type="ECO:0000313" key="2">
    <source>
        <dbReference type="EMBL" id="QHT81112.1"/>
    </source>
</evidence>
<proteinExistence type="predicted"/>
<evidence type="ECO:0008006" key="3">
    <source>
        <dbReference type="Google" id="ProtNLM"/>
    </source>
</evidence>
<keyword evidence="1" id="KW-0812">Transmembrane</keyword>
<sequence length="145" mass="16152">MPNTLQCIWAYIKEGSGFSSVPESINSVDRGGLTISSWAGKATCVNTYDFFDRWQPFLKDFFVVLVTVGVLIGVTIGYLSLKPGVILNQTIGHAQCPDQWVYRTEDSMCHPLYQTSCAPFNPEVQKGNECDIVKRCSTTWKGLCD</sequence>
<feature type="transmembrane region" description="Helical" evidence="1">
    <location>
        <begin position="61"/>
        <end position="81"/>
    </location>
</feature>
<protein>
    <recommendedName>
        <fullName evidence="3">CPW-WPC domain-containing protein</fullName>
    </recommendedName>
</protein>
<keyword evidence="1" id="KW-1133">Transmembrane helix</keyword>
<keyword evidence="1" id="KW-0472">Membrane</keyword>
<reference evidence="2" key="1">
    <citation type="journal article" date="2020" name="Nature">
        <title>Giant virus diversity and host interactions through global metagenomics.</title>
        <authorList>
            <person name="Schulz F."/>
            <person name="Roux S."/>
            <person name="Paez-Espino D."/>
            <person name="Jungbluth S."/>
            <person name="Walsh D.A."/>
            <person name="Denef V.J."/>
            <person name="McMahon K.D."/>
            <person name="Konstantinidis K.T."/>
            <person name="Eloe-Fadrosh E.A."/>
            <person name="Kyrpides N.C."/>
            <person name="Woyke T."/>
        </authorList>
    </citation>
    <scope>NUCLEOTIDE SEQUENCE</scope>
    <source>
        <strain evidence="2">GVMAG-M-3300023184-135</strain>
    </source>
</reference>